<reference evidence="2" key="1">
    <citation type="submission" date="2022-10" db="EMBL/GenBank/DDBJ databases">
        <title>Puccinia triticina Genome sequencing and assembly.</title>
        <authorList>
            <person name="Li C."/>
        </authorList>
    </citation>
    <scope>NUCLEOTIDE SEQUENCE</scope>
    <source>
        <strain evidence="2">Pt15</strain>
    </source>
</reference>
<proteinExistence type="predicted"/>
<gene>
    <name evidence="2" type="ORF">PtA15_11A684</name>
</gene>
<sequence>MRVSCFFVSVVIMLAEQIIALPMGDLPTLGSELKFAHSLATTLHPLPVVGGLTDRLLADSNNGALLSSNDLASDDGRGLLSILKRRGGNPVIDSSSDTGLMSNFDPIPLRNVISGLKPFTSGLSIPKMIKRDNNLGSLPLIDSLPGASSIPSLPGLGSLSSMPSLPGMGSLPSMPSLPGMSNLVSLPQMGSLPLVSSLPSLPSMPSVPGLSSVPGIGSLASGGLPSMSSLGGLL</sequence>
<evidence type="ECO:0000256" key="1">
    <source>
        <dbReference type="SAM" id="SignalP"/>
    </source>
</evidence>
<keyword evidence="3" id="KW-1185">Reference proteome</keyword>
<dbReference type="RefSeq" id="XP_053025547.1">
    <property type="nucleotide sequence ID" value="XM_053161618.1"/>
</dbReference>
<evidence type="ECO:0000313" key="3">
    <source>
        <dbReference type="Proteomes" id="UP001164743"/>
    </source>
</evidence>
<evidence type="ECO:0000313" key="2">
    <source>
        <dbReference type="EMBL" id="WAQ89992.1"/>
    </source>
</evidence>
<keyword evidence="1" id="KW-0732">Signal</keyword>
<accession>A0ABY7CZY1</accession>
<dbReference type="Proteomes" id="UP001164743">
    <property type="component" value="Chromosome 11A"/>
</dbReference>
<organism evidence="2 3">
    <name type="scientific">Puccinia triticina</name>
    <dbReference type="NCBI Taxonomy" id="208348"/>
    <lineage>
        <taxon>Eukaryota</taxon>
        <taxon>Fungi</taxon>
        <taxon>Dikarya</taxon>
        <taxon>Basidiomycota</taxon>
        <taxon>Pucciniomycotina</taxon>
        <taxon>Pucciniomycetes</taxon>
        <taxon>Pucciniales</taxon>
        <taxon>Pucciniaceae</taxon>
        <taxon>Puccinia</taxon>
    </lineage>
</organism>
<feature type="signal peptide" evidence="1">
    <location>
        <begin position="1"/>
        <end position="20"/>
    </location>
</feature>
<dbReference type="EMBL" id="CP110431">
    <property type="protein sequence ID" value="WAQ89992.1"/>
    <property type="molecule type" value="Genomic_DNA"/>
</dbReference>
<protein>
    <submittedName>
        <fullName evidence="2">Uncharacterized protein</fullName>
    </submittedName>
</protein>
<dbReference type="GeneID" id="77802513"/>
<name>A0ABY7CZY1_9BASI</name>
<feature type="chain" id="PRO_5046644039" evidence="1">
    <location>
        <begin position="21"/>
        <end position="234"/>
    </location>
</feature>